<protein>
    <submittedName>
        <fullName evidence="1">Uncharacterized protein</fullName>
    </submittedName>
</protein>
<evidence type="ECO:0000313" key="1">
    <source>
        <dbReference type="EMBL" id="SVC78772.1"/>
    </source>
</evidence>
<name>A0A382Q2V6_9ZZZZ</name>
<sequence length="307" mass="34219">MASEAGGVREPGHDQKCFEKYEKKKIFEKELLHMVNKDEGVFVVYAGCTKKYKPWGWDYSLDLDVDKAHEGAYKACVTGDMVKYEITGCHLFSIDDVIVWGKDAAFIAKIEEEAKVRLAGALARKKDEKKPITPESIAGWDTKCDKGEDFIKYVATVEGCVGIKSIGKPDKSKKKLVIHLHGDYKGKQPNNTPKFMSGYSKLIPDDANFFFMARPGHKFSGRVRSAGKWKNSDSINQNPDRVVWKKGWGSIKLITQTIYRLKEFYQPEKVIVIGFSGGAQDVSVMSGKIPGLIDVGILGGCDCFVNS</sequence>
<reference evidence="1" key="1">
    <citation type="submission" date="2018-05" db="EMBL/GenBank/DDBJ databases">
        <authorList>
            <person name="Lanie J.A."/>
            <person name="Ng W.-L."/>
            <person name="Kazmierczak K.M."/>
            <person name="Andrzejewski T.M."/>
            <person name="Davidsen T.M."/>
            <person name="Wayne K.J."/>
            <person name="Tettelin H."/>
            <person name="Glass J.I."/>
            <person name="Rusch D."/>
            <person name="Podicherti R."/>
            <person name="Tsui H.-C.T."/>
            <person name="Winkler M.E."/>
        </authorList>
    </citation>
    <scope>NUCLEOTIDE SEQUENCE</scope>
</reference>
<accession>A0A382Q2V6</accession>
<gene>
    <name evidence="1" type="ORF">METZ01_LOCUS331626</name>
</gene>
<dbReference type="AlphaFoldDB" id="A0A382Q2V6"/>
<dbReference type="Gene3D" id="3.40.50.1820">
    <property type="entry name" value="alpha/beta hydrolase"/>
    <property type="match status" value="1"/>
</dbReference>
<proteinExistence type="predicted"/>
<dbReference type="SUPFAM" id="SSF53474">
    <property type="entry name" value="alpha/beta-Hydrolases"/>
    <property type="match status" value="1"/>
</dbReference>
<dbReference type="EMBL" id="UINC01110934">
    <property type="protein sequence ID" value="SVC78772.1"/>
    <property type="molecule type" value="Genomic_DNA"/>
</dbReference>
<organism evidence="1">
    <name type="scientific">marine metagenome</name>
    <dbReference type="NCBI Taxonomy" id="408172"/>
    <lineage>
        <taxon>unclassified sequences</taxon>
        <taxon>metagenomes</taxon>
        <taxon>ecological metagenomes</taxon>
    </lineage>
</organism>
<dbReference type="InterPro" id="IPR029058">
    <property type="entry name" value="AB_hydrolase_fold"/>
</dbReference>
<feature type="non-terminal residue" evidence="1">
    <location>
        <position position="307"/>
    </location>
</feature>